<sequence length="137" mass="14333">MPWPCRGGTTESGPSPCHPDAPEEIVTGETATCPTSASPSCATSDTVSWPARRSALTMNASVWLACGAVRKAAAVSRAMAPASAGTSGRICRGMAMGRRAGRSEPRFYRWHAGTGMASAPLQRRTKPDNGRKDTGLK</sequence>
<evidence type="ECO:0000256" key="1">
    <source>
        <dbReference type="SAM" id="MobiDB-lite"/>
    </source>
</evidence>
<protein>
    <submittedName>
        <fullName evidence="2">Uncharacterized protein</fullName>
    </submittedName>
</protein>
<evidence type="ECO:0000313" key="2">
    <source>
        <dbReference type="EMBL" id="SPR99992.1"/>
    </source>
</evidence>
<feature type="compositionally biased region" description="Basic and acidic residues" evidence="1">
    <location>
        <begin position="125"/>
        <end position="137"/>
    </location>
</feature>
<feature type="region of interest" description="Disordered" evidence="1">
    <location>
        <begin position="113"/>
        <end position="137"/>
    </location>
</feature>
<reference evidence="2 3" key="1">
    <citation type="submission" date="2018-01" db="EMBL/GenBank/DDBJ databases">
        <authorList>
            <person name="Gaut B.S."/>
            <person name="Morton B.R."/>
            <person name="Clegg M.T."/>
            <person name="Duvall M.R."/>
        </authorList>
    </citation>
    <scope>NUCLEOTIDE SEQUENCE [LARGE SCALE GENOMIC DNA]</scope>
    <source>
        <strain evidence="2">Cupriavidus taiwanensis cmp 52</strain>
    </source>
</reference>
<proteinExistence type="predicted"/>
<dbReference type="AlphaFoldDB" id="A0A375J5P5"/>
<name>A0A375J5P5_9BURK</name>
<dbReference type="EMBL" id="OVTA01000037">
    <property type="protein sequence ID" value="SPR99992.1"/>
    <property type="molecule type" value="Genomic_DNA"/>
</dbReference>
<evidence type="ECO:0000313" key="3">
    <source>
        <dbReference type="Proteomes" id="UP000256805"/>
    </source>
</evidence>
<organism evidence="2 3">
    <name type="scientific">Cupriavidus taiwanensis</name>
    <dbReference type="NCBI Taxonomy" id="164546"/>
    <lineage>
        <taxon>Bacteria</taxon>
        <taxon>Pseudomonadati</taxon>
        <taxon>Pseudomonadota</taxon>
        <taxon>Betaproteobacteria</taxon>
        <taxon>Burkholderiales</taxon>
        <taxon>Burkholderiaceae</taxon>
        <taxon>Cupriavidus</taxon>
    </lineage>
</organism>
<dbReference type="Proteomes" id="UP000256805">
    <property type="component" value="Unassembled WGS sequence"/>
</dbReference>
<accession>A0A375J5P5</accession>
<gene>
    <name evidence="2" type="ORF">CBM2634_B140004</name>
</gene>